<accession>A0A9X3ZJR8</accession>
<gene>
    <name evidence="1" type="ORF">NM948_01870</name>
</gene>
<evidence type="ECO:0000313" key="2">
    <source>
        <dbReference type="Proteomes" id="UP001145481"/>
    </source>
</evidence>
<dbReference type="KEGG" id="pmul:DR93_1276"/>
<dbReference type="AlphaFoldDB" id="A0A9X3ZJR8"/>
<name>A0A9X3ZJR8_PASMD</name>
<evidence type="ECO:0000313" key="1">
    <source>
        <dbReference type="EMBL" id="MDA5622307.1"/>
    </source>
</evidence>
<dbReference type="Proteomes" id="UP001145481">
    <property type="component" value="Unassembled WGS sequence"/>
</dbReference>
<proteinExistence type="predicted"/>
<dbReference type="EMBL" id="JANJHC010000003">
    <property type="protein sequence ID" value="MDA5622307.1"/>
    <property type="molecule type" value="Genomic_DNA"/>
</dbReference>
<protein>
    <submittedName>
        <fullName evidence="1">Uncharacterized protein</fullName>
    </submittedName>
</protein>
<organism evidence="1 2">
    <name type="scientific">Pasteurella multocida</name>
    <dbReference type="NCBI Taxonomy" id="747"/>
    <lineage>
        <taxon>Bacteria</taxon>
        <taxon>Pseudomonadati</taxon>
        <taxon>Pseudomonadota</taxon>
        <taxon>Gammaproteobacteria</taxon>
        <taxon>Pasteurellales</taxon>
        <taxon>Pasteurellaceae</taxon>
        <taxon>Pasteurella</taxon>
    </lineage>
</organism>
<comment type="caution">
    <text evidence="1">The sequence shown here is derived from an EMBL/GenBank/DDBJ whole genome shotgun (WGS) entry which is preliminary data.</text>
</comment>
<reference evidence="1" key="1">
    <citation type="submission" date="2022-07" db="EMBL/GenBank/DDBJ databases">
        <title>Genome-based characterization of novel serogroup A variants of Pasteurella multocida.</title>
        <authorList>
            <person name="Prajapati A."/>
            <person name="Yogisharadhya R."/>
            <person name="Mohanty N."/>
            <person name="Chanda M."/>
            <person name="Mendem S.K."/>
            <person name="Siddaramappa S."/>
            <person name="Shivachandra S.B."/>
        </authorList>
    </citation>
    <scope>NUCLEOTIDE SEQUENCE</scope>
    <source>
        <strain evidence="1">NIVEDIPm19</strain>
    </source>
</reference>
<sequence length="147" mass="17475">MIKYLEGNINSFISALGKNESNKDILKLVEIVSSDFEVDELSHKDEHEIYYLFYKRGVEFCFKRIDEEYVLYSVFFFLVEVDNYFSCPFIHELICDLKHGFSIEDIIRFLGEPNFKGSGWVRYSYNGRNIHFEFNESNELSQISIFI</sequence>
<dbReference type="RefSeq" id="WP_014325946.1">
    <property type="nucleotide sequence ID" value="NZ_AP025519.1"/>
</dbReference>